<proteinExistence type="predicted"/>
<dbReference type="EMBL" id="MK522034">
    <property type="protein sequence ID" value="QOR60124.1"/>
    <property type="molecule type" value="Genomic_DNA"/>
</dbReference>
<sequence length="100" mass="11399">MIRNFIRRVSSLPSIAPPYIPPTHEAINFLFPDNNEPKPVTVTPSDSDDGYRVLVDVCHHTKTVYIDNDMSDYDKLNDLPRIIKTFGCLYPNYTLQGNDA</sequence>
<evidence type="ECO:0000313" key="1">
    <source>
        <dbReference type="EMBL" id="QOR60124.1"/>
    </source>
</evidence>
<reference evidence="1" key="1">
    <citation type="submission" date="2019-02" db="EMBL/GenBank/DDBJ databases">
        <authorList>
            <person name="Bachy C."/>
            <person name="Yung C.-M."/>
            <person name="Roux S."/>
            <person name="Sullivan M.B."/>
            <person name="Worden A.Z."/>
        </authorList>
    </citation>
    <scope>NUCLEOTIDE SEQUENCE</scope>
    <source>
        <strain evidence="1">BII-V1</strain>
    </source>
</reference>
<name>A0A7S6SVT0_9PHYC</name>
<accession>A0A7S6SVT0</accession>
<organism evidence="1">
    <name type="scientific">Bathycoccus sp. RCC716 virus 1</name>
    <dbReference type="NCBI Taxonomy" id="2530038"/>
    <lineage>
        <taxon>Viruses</taxon>
        <taxon>Varidnaviria</taxon>
        <taxon>Bamfordvirae</taxon>
        <taxon>Nucleocytoviricota</taxon>
        <taxon>Megaviricetes</taxon>
        <taxon>Algavirales</taxon>
        <taxon>Phycodnaviridae</taxon>
        <taxon>Prasinovirus</taxon>
    </lineage>
</organism>
<protein>
    <submittedName>
        <fullName evidence="1">Uncharacterized protein</fullName>
    </submittedName>
</protein>